<evidence type="ECO:0000256" key="9">
    <source>
        <dbReference type="ARBA" id="ARBA00022840"/>
    </source>
</evidence>
<keyword evidence="10 18" id="KW-1133">Transmembrane helix</keyword>
<evidence type="ECO:0000256" key="10">
    <source>
        <dbReference type="ARBA" id="ARBA00022989"/>
    </source>
</evidence>
<evidence type="ECO:0000256" key="16">
    <source>
        <dbReference type="PROSITE-ProRule" id="PRU00110"/>
    </source>
</evidence>
<dbReference type="PRINTS" id="PR00344">
    <property type="entry name" value="BCTRLSENSOR"/>
</dbReference>
<evidence type="ECO:0000256" key="4">
    <source>
        <dbReference type="ARBA" id="ARBA00022475"/>
    </source>
</evidence>
<dbReference type="EC" id="2.7.13.3" evidence="3"/>
<dbReference type="PANTHER" id="PTHR45339:SF1">
    <property type="entry name" value="HYBRID SIGNAL TRANSDUCTION HISTIDINE KINASE J"/>
    <property type="match status" value="1"/>
</dbReference>
<dbReference type="GO" id="GO:0005886">
    <property type="term" value="C:plasma membrane"/>
    <property type="evidence" value="ECO:0007669"/>
    <property type="project" value="UniProtKB-SubCell"/>
</dbReference>
<dbReference type="Proteomes" id="UP000214747">
    <property type="component" value="Unassembled WGS sequence"/>
</dbReference>
<evidence type="ECO:0000256" key="17">
    <source>
        <dbReference type="PROSITE-ProRule" id="PRU00169"/>
    </source>
</evidence>
<feature type="domain" description="Response regulatory" evidence="20">
    <location>
        <begin position="876"/>
        <end position="990"/>
    </location>
</feature>
<dbReference type="Pfam" id="PF02518">
    <property type="entry name" value="HATPase_c"/>
    <property type="match status" value="1"/>
</dbReference>
<dbReference type="EMBL" id="NJGV01000019">
    <property type="protein sequence ID" value="OWY33273.1"/>
    <property type="molecule type" value="Genomic_DNA"/>
</dbReference>
<evidence type="ECO:0000256" key="14">
    <source>
        <dbReference type="ARBA" id="ARBA00058004"/>
    </source>
</evidence>
<dbReference type="InterPro" id="IPR036890">
    <property type="entry name" value="HATPase_C_sf"/>
</dbReference>
<dbReference type="Pfam" id="PF00512">
    <property type="entry name" value="HisKA"/>
    <property type="match status" value="1"/>
</dbReference>
<dbReference type="InterPro" id="IPR005467">
    <property type="entry name" value="His_kinase_dom"/>
</dbReference>
<keyword evidence="5 17" id="KW-0597">Phosphoprotein</keyword>
<organism evidence="22 23">
    <name type="scientific">Herbaspirillum aquaticum</name>
    <dbReference type="NCBI Taxonomy" id="568783"/>
    <lineage>
        <taxon>Bacteria</taxon>
        <taxon>Pseudomonadati</taxon>
        <taxon>Pseudomonadota</taxon>
        <taxon>Betaproteobacteria</taxon>
        <taxon>Burkholderiales</taxon>
        <taxon>Oxalobacteraceae</taxon>
        <taxon>Herbaspirillum</taxon>
    </lineage>
</organism>
<keyword evidence="12" id="KW-0843">Virulence</keyword>
<feature type="modified residue" description="4-aspartylphosphate" evidence="17">
    <location>
        <position position="926"/>
    </location>
</feature>
<keyword evidence="6 18" id="KW-0812">Transmembrane</keyword>
<dbReference type="Gene3D" id="1.10.287.130">
    <property type="match status" value="1"/>
</dbReference>
<protein>
    <recommendedName>
        <fullName evidence="15">Virulence sensor protein BvgS</fullName>
        <ecNumber evidence="3">2.7.13.3</ecNumber>
    </recommendedName>
</protein>
<dbReference type="AlphaFoldDB" id="A0A225SQ61"/>
<keyword evidence="7" id="KW-0732">Signal</keyword>
<dbReference type="InterPro" id="IPR001789">
    <property type="entry name" value="Sig_transdc_resp-reg_receiver"/>
</dbReference>
<dbReference type="PROSITE" id="PS50109">
    <property type="entry name" value="HIS_KIN"/>
    <property type="match status" value="1"/>
</dbReference>
<evidence type="ECO:0000256" key="13">
    <source>
        <dbReference type="ARBA" id="ARBA00023136"/>
    </source>
</evidence>
<evidence type="ECO:0000313" key="23">
    <source>
        <dbReference type="Proteomes" id="UP000214747"/>
    </source>
</evidence>
<keyword evidence="22" id="KW-0418">Kinase</keyword>
<evidence type="ECO:0000259" key="21">
    <source>
        <dbReference type="PROSITE" id="PS50894"/>
    </source>
</evidence>
<evidence type="ECO:0000313" key="22">
    <source>
        <dbReference type="EMBL" id="OWY33273.1"/>
    </source>
</evidence>
<dbReference type="SUPFAM" id="SSF47384">
    <property type="entry name" value="Homodimeric domain of signal transducing histidine kinase"/>
    <property type="match status" value="1"/>
</dbReference>
<dbReference type="InterPro" id="IPR036641">
    <property type="entry name" value="HPT_dom_sf"/>
</dbReference>
<feature type="transmembrane region" description="Helical" evidence="18">
    <location>
        <begin position="16"/>
        <end position="40"/>
    </location>
</feature>
<dbReference type="PROSITE" id="PS50894">
    <property type="entry name" value="HPT"/>
    <property type="match status" value="1"/>
</dbReference>
<dbReference type="InterPro" id="IPR036097">
    <property type="entry name" value="HisK_dim/P_sf"/>
</dbReference>
<evidence type="ECO:0000256" key="1">
    <source>
        <dbReference type="ARBA" id="ARBA00000085"/>
    </source>
</evidence>
<keyword evidence="13 18" id="KW-0472">Membrane</keyword>
<dbReference type="GO" id="GO:0000155">
    <property type="term" value="F:phosphorelay sensor kinase activity"/>
    <property type="evidence" value="ECO:0007669"/>
    <property type="project" value="InterPro"/>
</dbReference>
<proteinExistence type="predicted"/>
<dbReference type="RefSeq" id="WP_088756343.1">
    <property type="nucleotide sequence ID" value="NZ_NJGV01000019.1"/>
</dbReference>
<evidence type="ECO:0000256" key="3">
    <source>
        <dbReference type="ARBA" id="ARBA00012438"/>
    </source>
</evidence>
<keyword evidence="11" id="KW-0902">Two-component regulatory system</keyword>
<sequence length="1092" mass="118691">MPRQILALSERYYRRLLYGCATLLSVAIVCAVMFLGYSAFTQFRERQIGSFTSKREQIKSEVDRLTARVVQFAEMYARLQHLYKKELMVLDTYSERVDPGEITRSPESLTVVPFSLVIRGDTAADRLRLATLLLLLRQASALPMFNPAEPGVTLDGFIYTADAGFLAVSPPLSGAEEQEVRRLGISPYISAISAPVDAAFAGERERAARAQGSTGQRVLWMSPALSAPLQRSAVTRLAVRIALDKGDQATAVFSVPASQFRQFFMKDEEMPGLMVFEGQGSTRLLSAPDPHVNALLMRHIQEHVRHATDPHDHVGHFHDDGSFFIAQTIEGPEWVVVLTFTWRDVLAGLQGDFTTGAVWGMFALIFVWVATLYFDRCVIGPLQKKALAMVESRQFSQTIIDTLPVGIAVYAPGSGEVVLRNAVAARMLEHSALPSAAFYAQILTAVRVGDNLRQAMIEAELPLRDGGISHLGAVWSRTRFSGQDVLLLGMIDLNMQKAHEALMREAKSMADRASQAKSMFLAQVSHEIRTPLHGAIGHMELLAREELSLPQRQRIELIRRAFDMLMGLVNDILDITKIESQSITLASETLQLNDLLEACAQLFAPLALDKGLDFSCLPAVALEAPVLGDPQRLMQILHNLVGNAVKFTAQGRIRLAVRLVRREPARVVVRFEVSDTGIGVSPSARQRIFKSLQQADDSISQRFGGTGLGLALCRRLAELMGGDITLDSEPGQGSVFGAQITLALLEGDAALPVSRPLAGKTVVVHCQDAEMTATLCDYLAAWGAAQSDGASASASEAAIHLVAPDCVDDFIACAQHQSLQAVLICPDVVRRGSLASGWQQVSAFDRQGWLCALSNQPAAVELQPAVELLRVASGLDVLVVEDDHVNLTLMQQQLQALGCARPRLARDGLDALAQWQAHPADVLITDLGIPGLDGVALATRVRALQPHARIIATTAAGPGSLAQLPQALFDALLTKPASLLQMQEILTRLVRTAPAPAVPAVQAAPVDPFERVVREAFRQSWPVEKDKLQQAIDNGEHDRVLRILHRLQGGLQAMGLDELAARSVELQHAIAAAEGTALAACREWMQAVESAS</sequence>
<evidence type="ECO:0000259" key="19">
    <source>
        <dbReference type="PROSITE" id="PS50109"/>
    </source>
</evidence>
<evidence type="ECO:0000256" key="5">
    <source>
        <dbReference type="ARBA" id="ARBA00022553"/>
    </source>
</evidence>
<evidence type="ECO:0000256" key="15">
    <source>
        <dbReference type="ARBA" id="ARBA00070152"/>
    </source>
</evidence>
<comment type="catalytic activity">
    <reaction evidence="1">
        <text>ATP + protein L-histidine = ADP + protein N-phospho-L-histidine.</text>
        <dbReference type="EC" id="2.7.13.3"/>
    </reaction>
</comment>
<evidence type="ECO:0000256" key="7">
    <source>
        <dbReference type="ARBA" id="ARBA00022729"/>
    </source>
</evidence>
<dbReference type="Gene3D" id="3.40.50.2300">
    <property type="match status" value="1"/>
</dbReference>
<feature type="modified residue" description="Phosphohistidine" evidence="16">
    <location>
        <position position="1045"/>
    </location>
</feature>
<dbReference type="SUPFAM" id="SSF55874">
    <property type="entry name" value="ATPase domain of HSP90 chaperone/DNA topoisomerase II/histidine kinase"/>
    <property type="match status" value="1"/>
</dbReference>
<dbReference type="InterPro" id="IPR003594">
    <property type="entry name" value="HATPase_dom"/>
</dbReference>
<evidence type="ECO:0000259" key="20">
    <source>
        <dbReference type="PROSITE" id="PS50110"/>
    </source>
</evidence>
<reference evidence="22 23" key="1">
    <citation type="journal article" date="2010" name="Int. J. Syst. Evol. Microbiol.">
        <title>Reclassification of Herbaspirillum putei as a later heterotypic synonym of Herbaspirillum huttiense, with the description of H. huttiense subsp. huttiense subsp. nov. and H. huttiense subsp. putei subsp. nov., comb. nov., and description of Herbaspirillum aquaticum sp. nov.</title>
        <authorList>
            <person name="Dobritsa A.P."/>
            <person name="Reddy M.C."/>
            <person name="Samadpour M."/>
        </authorList>
    </citation>
    <scope>NUCLEOTIDE SEQUENCE [LARGE SCALE GENOMIC DNA]</scope>
    <source>
        <strain evidence="22 23">IEH 4430</strain>
    </source>
</reference>
<dbReference type="Gene3D" id="1.20.120.160">
    <property type="entry name" value="HPT domain"/>
    <property type="match status" value="1"/>
</dbReference>
<dbReference type="CDD" id="cd17546">
    <property type="entry name" value="REC_hyHK_CKI1_RcsC-like"/>
    <property type="match status" value="1"/>
</dbReference>
<dbReference type="Pfam" id="PF00072">
    <property type="entry name" value="Response_reg"/>
    <property type="match status" value="1"/>
</dbReference>
<comment type="function">
    <text evidence="14">Member of the two-component regulatory system BvgS/BvgA. Phosphorylates BvgA via a four-step phosphorelay in response to environmental signals.</text>
</comment>
<keyword evidence="4" id="KW-1003">Cell membrane</keyword>
<dbReference type="PROSITE" id="PS50110">
    <property type="entry name" value="RESPONSE_REGULATORY"/>
    <property type="match status" value="1"/>
</dbReference>
<dbReference type="SMART" id="SM00388">
    <property type="entry name" value="HisKA"/>
    <property type="match status" value="1"/>
</dbReference>
<name>A0A225SQ61_9BURK</name>
<evidence type="ECO:0000256" key="11">
    <source>
        <dbReference type="ARBA" id="ARBA00023012"/>
    </source>
</evidence>
<gene>
    <name evidence="22" type="ORF">CEJ45_17640</name>
</gene>
<dbReference type="CDD" id="cd00082">
    <property type="entry name" value="HisKA"/>
    <property type="match status" value="1"/>
</dbReference>
<dbReference type="CDD" id="cd16922">
    <property type="entry name" value="HATPase_EvgS-ArcB-TorS-like"/>
    <property type="match status" value="1"/>
</dbReference>
<dbReference type="SUPFAM" id="SSF52172">
    <property type="entry name" value="CheY-like"/>
    <property type="match status" value="1"/>
</dbReference>
<keyword evidence="22" id="KW-0808">Transferase</keyword>
<keyword evidence="9" id="KW-0067">ATP-binding</keyword>
<dbReference type="Pfam" id="PF01627">
    <property type="entry name" value="Hpt"/>
    <property type="match status" value="1"/>
</dbReference>
<feature type="domain" description="HPt" evidence="21">
    <location>
        <begin position="1006"/>
        <end position="1092"/>
    </location>
</feature>
<evidence type="ECO:0000256" key="8">
    <source>
        <dbReference type="ARBA" id="ARBA00022741"/>
    </source>
</evidence>
<dbReference type="InterPro" id="IPR008207">
    <property type="entry name" value="Sig_transdc_His_kin_Hpt_dom"/>
</dbReference>
<keyword evidence="8" id="KW-0547">Nucleotide-binding</keyword>
<dbReference type="Gene3D" id="3.30.565.10">
    <property type="entry name" value="Histidine kinase-like ATPase, C-terminal domain"/>
    <property type="match status" value="1"/>
</dbReference>
<dbReference type="SMART" id="SM00448">
    <property type="entry name" value="REC"/>
    <property type="match status" value="1"/>
</dbReference>
<dbReference type="SMART" id="SM00387">
    <property type="entry name" value="HATPase_c"/>
    <property type="match status" value="1"/>
</dbReference>
<feature type="domain" description="Histidine kinase" evidence="19">
    <location>
        <begin position="523"/>
        <end position="744"/>
    </location>
</feature>
<dbReference type="FunFam" id="3.30.565.10:FF:000010">
    <property type="entry name" value="Sensor histidine kinase RcsC"/>
    <property type="match status" value="1"/>
</dbReference>
<comment type="subcellular location">
    <subcellularLocation>
        <location evidence="2">Cell membrane</location>
        <topology evidence="2">Multi-pass membrane protein</topology>
    </subcellularLocation>
</comment>
<evidence type="ECO:0000256" key="2">
    <source>
        <dbReference type="ARBA" id="ARBA00004651"/>
    </source>
</evidence>
<comment type="caution">
    <text evidence="22">The sequence shown here is derived from an EMBL/GenBank/DDBJ whole genome shotgun (WGS) entry which is preliminary data.</text>
</comment>
<evidence type="ECO:0000256" key="6">
    <source>
        <dbReference type="ARBA" id="ARBA00022692"/>
    </source>
</evidence>
<accession>A0A225SQ61</accession>
<dbReference type="InterPro" id="IPR003661">
    <property type="entry name" value="HisK_dim/P_dom"/>
</dbReference>
<dbReference type="GO" id="GO:0005524">
    <property type="term" value="F:ATP binding"/>
    <property type="evidence" value="ECO:0007669"/>
    <property type="project" value="UniProtKB-KW"/>
</dbReference>
<evidence type="ECO:0000256" key="18">
    <source>
        <dbReference type="SAM" id="Phobius"/>
    </source>
</evidence>
<dbReference type="InterPro" id="IPR011006">
    <property type="entry name" value="CheY-like_superfamily"/>
</dbReference>
<dbReference type="SUPFAM" id="SSF47226">
    <property type="entry name" value="Histidine-containing phosphotransfer domain, HPT domain"/>
    <property type="match status" value="1"/>
</dbReference>
<evidence type="ECO:0000256" key="12">
    <source>
        <dbReference type="ARBA" id="ARBA00023026"/>
    </source>
</evidence>
<dbReference type="PANTHER" id="PTHR45339">
    <property type="entry name" value="HYBRID SIGNAL TRANSDUCTION HISTIDINE KINASE J"/>
    <property type="match status" value="1"/>
</dbReference>
<dbReference type="InterPro" id="IPR004358">
    <property type="entry name" value="Sig_transdc_His_kin-like_C"/>
</dbReference>
<keyword evidence="23" id="KW-1185">Reference proteome</keyword>